<gene>
    <name evidence="1" type="ORF">BMG00_12625</name>
</gene>
<evidence type="ECO:0000313" key="2">
    <source>
        <dbReference type="Proteomes" id="UP000242224"/>
    </source>
</evidence>
<keyword evidence="2" id="KW-1185">Reference proteome</keyword>
<name>A0ABX3ML62_9RHOB</name>
<organism evidence="1 2">
    <name type="scientific">Thioclava marina</name>
    <dbReference type="NCBI Taxonomy" id="1915077"/>
    <lineage>
        <taxon>Bacteria</taxon>
        <taxon>Pseudomonadati</taxon>
        <taxon>Pseudomonadota</taxon>
        <taxon>Alphaproteobacteria</taxon>
        <taxon>Rhodobacterales</taxon>
        <taxon>Paracoccaceae</taxon>
        <taxon>Thioclava</taxon>
    </lineage>
</organism>
<proteinExistence type="predicted"/>
<protein>
    <submittedName>
        <fullName evidence="1">Uncharacterized protein</fullName>
    </submittedName>
</protein>
<evidence type="ECO:0000313" key="1">
    <source>
        <dbReference type="EMBL" id="OOY12254.1"/>
    </source>
</evidence>
<reference evidence="1 2" key="1">
    <citation type="submission" date="2016-11" db="EMBL/GenBank/DDBJ databases">
        <title>A multilocus sequence analysis scheme for characterization of bacteria in the genus Thioclava.</title>
        <authorList>
            <person name="Liu Y."/>
            <person name="Shao Z."/>
        </authorList>
    </citation>
    <scope>NUCLEOTIDE SEQUENCE [LARGE SCALE GENOMIC DNA]</scope>
    <source>
        <strain evidence="1 2">11.10-0-13</strain>
    </source>
</reference>
<accession>A0ABX3ML62</accession>
<dbReference type="Proteomes" id="UP000242224">
    <property type="component" value="Unassembled WGS sequence"/>
</dbReference>
<sequence length="96" mass="10798">MRQNLVTRLRRRGRANPMAAHDRLPPRARVWVTQAALPWSAASVSRIWARALRETGSEEAAIARLDLAEARMLARDGVVADLHRMTKEEGLAARVF</sequence>
<dbReference type="EMBL" id="MPZS01000002">
    <property type="protein sequence ID" value="OOY12254.1"/>
    <property type="molecule type" value="Genomic_DNA"/>
</dbReference>
<comment type="caution">
    <text evidence="1">The sequence shown here is derived from an EMBL/GenBank/DDBJ whole genome shotgun (WGS) entry which is preliminary data.</text>
</comment>
<dbReference type="InterPro" id="IPR045386">
    <property type="entry name" value="DUF6525"/>
</dbReference>
<dbReference type="Pfam" id="PF20135">
    <property type="entry name" value="DUF6525"/>
    <property type="match status" value="1"/>
</dbReference>